<sequence length="78" mass="9306">YLPDYDDNRACDIEYDIREIEFLLYQGEDSDFEDSIDQSDLANLDDLFVDPTPEMFIDEQPSDYSFPLRFDVYPDDFL</sequence>
<evidence type="ECO:0000313" key="1">
    <source>
        <dbReference type="EMBL" id="GFD61270.1"/>
    </source>
</evidence>
<feature type="non-terminal residue" evidence="1">
    <location>
        <position position="78"/>
    </location>
</feature>
<reference evidence="1" key="1">
    <citation type="journal article" date="2019" name="Sci. Rep.">
        <title>Draft genome of Tanacetum cinerariifolium, the natural source of mosquito coil.</title>
        <authorList>
            <person name="Yamashiro T."/>
            <person name="Shiraishi A."/>
            <person name="Satake H."/>
            <person name="Nakayama K."/>
        </authorList>
    </citation>
    <scope>NUCLEOTIDE SEQUENCE</scope>
</reference>
<accession>A0A699XSC8</accession>
<gene>
    <name evidence="1" type="ORF">Tci_933239</name>
</gene>
<protein>
    <recommendedName>
        <fullName evidence="2">Reverse transcriptase domain-containing protein</fullName>
    </recommendedName>
</protein>
<dbReference type="AlphaFoldDB" id="A0A699XSC8"/>
<evidence type="ECO:0008006" key="2">
    <source>
        <dbReference type="Google" id="ProtNLM"/>
    </source>
</evidence>
<feature type="non-terminal residue" evidence="1">
    <location>
        <position position="1"/>
    </location>
</feature>
<comment type="caution">
    <text evidence="1">The sequence shown here is derived from an EMBL/GenBank/DDBJ whole genome shotgun (WGS) entry which is preliminary data.</text>
</comment>
<dbReference type="EMBL" id="BKCJ011889032">
    <property type="protein sequence ID" value="GFD61270.1"/>
    <property type="molecule type" value="Genomic_DNA"/>
</dbReference>
<name>A0A699XSC8_TANCI</name>
<proteinExistence type="predicted"/>
<organism evidence="1">
    <name type="scientific">Tanacetum cinerariifolium</name>
    <name type="common">Dalmatian daisy</name>
    <name type="synonym">Chrysanthemum cinerariifolium</name>
    <dbReference type="NCBI Taxonomy" id="118510"/>
    <lineage>
        <taxon>Eukaryota</taxon>
        <taxon>Viridiplantae</taxon>
        <taxon>Streptophyta</taxon>
        <taxon>Embryophyta</taxon>
        <taxon>Tracheophyta</taxon>
        <taxon>Spermatophyta</taxon>
        <taxon>Magnoliopsida</taxon>
        <taxon>eudicotyledons</taxon>
        <taxon>Gunneridae</taxon>
        <taxon>Pentapetalae</taxon>
        <taxon>asterids</taxon>
        <taxon>campanulids</taxon>
        <taxon>Asterales</taxon>
        <taxon>Asteraceae</taxon>
        <taxon>Asteroideae</taxon>
        <taxon>Anthemideae</taxon>
        <taxon>Anthemidinae</taxon>
        <taxon>Tanacetum</taxon>
    </lineage>
</organism>